<sequence>MASSKLRSYTFCPTLLLLWLNFSVLLSSSASIAVVFLLRHTPTHFGWALFTASSFSFISSLTGLWSQFNKLCFVTTVCMLTVSLIGEGLGFLMLFSREGTSIKFLHSTRDPREAKALIRVNAVLLLAMFLMQMMVLVTVCILQSCLVAKYRGLEFQREETEKRRSKRMAQVQEESLANVAKMEETKAKDLDERMKAKYGQWTRPADFEV</sequence>
<keyword evidence="1" id="KW-0472">Membrane</keyword>
<protein>
    <submittedName>
        <fullName evidence="2">Uncharacterized protein</fullName>
    </submittedName>
</protein>
<dbReference type="PANTHER" id="PTHR39113">
    <property type="entry name" value="MEMBRANE LIPOPROTEIN-RELATED"/>
    <property type="match status" value="1"/>
</dbReference>
<gene>
    <name evidence="2" type="ORF">NYM_LOCUS25907</name>
</gene>
<evidence type="ECO:0000256" key="1">
    <source>
        <dbReference type="SAM" id="Phobius"/>
    </source>
</evidence>
<feature type="transmembrane region" description="Helical" evidence="1">
    <location>
        <begin position="71"/>
        <end position="95"/>
    </location>
</feature>
<dbReference type="AlphaFoldDB" id="A0A5K1FMT8"/>
<feature type="transmembrane region" description="Helical" evidence="1">
    <location>
        <begin position="45"/>
        <end position="65"/>
    </location>
</feature>
<dbReference type="EMBL" id="LR721786">
    <property type="protein sequence ID" value="VVW65215.1"/>
    <property type="molecule type" value="Genomic_DNA"/>
</dbReference>
<feature type="transmembrane region" description="Helical" evidence="1">
    <location>
        <begin position="116"/>
        <end position="139"/>
    </location>
</feature>
<dbReference type="PANTHER" id="PTHR39113:SF1">
    <property type="entry name" value="MEMBRANE LIPOPROTEIN"/>
    <property type="match status" value="1"/>
</dbReference>
<accession>A0A5K1FMT8</accession>
<proteinExistence type="predicted"/>
<dbReference type="OrthoDB" id="2017304at2759"/>
<organism evidence="2">
    <name type="scientific">Nymphaea colorata</name>
    <name type="common">pocket water lily</name>
    <dbReference type="NCBI Taxonomy" id="210225"/>
    <lineage>
        <taxon>Eukaryota</taxon>
        <taxon>Viridiplantae</taxon>
        <taxon>Streptophyta</taxon>
        <taxon>Embryophyta</taxon>
        <taxon>Tracheophyta</taxon>
        <taxon>Spermatophyta</taxon>
        <taxon>Magnoliopsida</taxon>
        <taxon>Nymphaeales</taxon>
        <taxon>Nymphaeaceae</taxon>
        <taxon>Nymphaea</taxon>
    </lineage>
</organism>
<dbReference type="OMA" id="KSKYGQW"/>
<name>A0A5K1FMT8_9MAGN</name>
<reference evidence="2" key="1">
    <citation type="submission" date="2019-09" db="EMBL/GenBank/DDBJ databases">
        <authorList>
            <person name="Zhang L."/>
        </authorList>
    </citation>
    <scope>NUCLEOTIDE SEQUENCE</scope>
</reference>
<keyword evidence="1" id="KW-1133">Transmembrane helix</keyword>
<evidence type="ECO:0000313" key="2">
    <source>
        <dbReference type="EMBL" id="VVW65215.1"/>
    </source>
</evidence>
<feature type="transmembrane region" description="Helical" evidence="1">
    <location>
        <begin position="16"/>
        <end position="38"/>
    </location>
</feature>
<keyword evidence="1" id="KW-0812">Transmembrane</keyword>
<dbReference type="Gramene" id="NC8G0219830.1">
    <property type="protein sequence ID" value="NC8G0219830.1:cds"/>
    <property type="gene ID" value="NC8G0219830"/>
</dbReference>